<dbReference type="InterPro" id="IPR006310">
    <property type="entry name" value="DinG"/>
</dbReference>
<feature type="domain" description="Helicase ATP-binding" evidence="20">
    <location>
        <begin position="260"/>
        <end position="540"/>
    </location>
</feature>
<comment type="caution">
    <text evidence="21">The sequence shown here is derived from an EMBL/GenBank/DDBJ whole genome shotgun (WGS) entry which is preliminary data.</text>
</comment>
<feature type="short sequence motif" description="DEAH box" evidence="18">
    <location>
        <begin position="488"/>
        <end position="491"/>
    </location>
</feature>
<evidence type="ECO:0000256" key="17">
    <source>
        <dbReference type="ARBA" id="ARBA00048954"/>
    </source>
</evidence>
<dbReference type="InterPro" id="IPR012337">
    <property type="entry name" value="RNaseH-like_sf"/>
</dbReference>
<dbReference type="SMART" id="SM00487">
    <property type="entry name" value="DEXDc"/>
    <property type="match status" value="1"/>
</dbReference>
<dbReference type="SMART" id="SM00488">
    <property type="entry name" value="DEXDc2"/>
    <property type="match status" value="1"/>
</dbReference>
<keyword evidence="4" id="KW-0479">Metal-binding</keyword>
<comment type="function">
    <text evidence="15">DNA polymerase III is a complex, multichain enzyme responsible for most of the replicative synthesis in bacteria. The epsilon subunit contain the editing function and is a proofreading 3'-5' exonuclease.</text>
</comment>
<dbReference type="InterPro" id="IPR006554">
    <property type="entry name" value="Helicase-like_DEXD_c2"/>
</dbReference>
<evidence type="ECO:0000256" key="5">
    <source>
        <dbReference type="ARBA" id="ARBA00022741"/>
    </source>
</evidence>
<evidence type="ECO:0000256" key="2">
    <source>
        <dbReference type="ARBA" id="ARBA00022485"/>
    </source>
</evidence>
<comment type="catalytic activity">
    <reaction evidence="17">
        <text>ATP + H2O = ADP + phosphate + H(+)</text>
        <dbReference type="Rhea" id="RHEA:13065"/>
        <dbReference type="ChEBI" id="CHEBI:15377"/>
        <dbReference type="ChEBI" id="CHEBI:15378"/>
        <dbReference type="ChEBI" id="CHEBI:30616"/>
        <dbReference type="ChEBI" id="CHEBI:43474"/>
        <dbReference type="ChEBI" id="CHEBI:456216"/>
        <dbReference type="EC" id="5.6.2.3"/>
    </reaction>
</comment>
<evidence type="ECO:0000256" key="16">
    <source>
        <dbReference type="ARBA" id="ARBA00026073"/>
    </source>
</evidence>
<dbReference type="PROSITE" id="PS51192">
    <property type="entry name" value="HELICASE_ATP_BIND_1"/>
    <property type="match status" value="1"/>
</dbReference>
<keyword evidence="8 21" id="KW-0347">Helicase</keyword>
<keyword evidence="3 18" id="KW-0540">Nuclease</keyword>
<evidence type="ECO:0000256" key="6">
    <source>
        <dbReference type="ARBA" id="ARBA00022763"/>
    </source>
</evidence>
<dbReference type="GO" id="GO:0046872">
    <property type="term" value="F:metal ion binding"/>
    <property type="evidence" value="ECO:0007669"/>
    <property type="project" value="UniProtKB-KW"/>
</dbReference>
<dbReference type="GO" id="GO:0051539">
    <property type="term" value="F:4 iron, 4 sulfur cluster binding"/>
    <property type="evidence" value="ECO:0007669"/>
    <property type="project" value="UniProtKB-KW"/>
</dbReference>
<dbReference type="InterPro" id="IPR036397">
    <property type="entry name" value="RNaseH_sf"/>
</dbReference>
<dbReference type="InterPro" id="IPR011545">
    <property type="entry name" value="DEAD/DEAH_box_helicase_dom"/>
</dbReference>
<evidence type="ECO:0000256" key="10">
    <source>
        <dbReference type="ARBA" id="ARBA00023004"/>
    </source>
</evidence>
<dbReference type="GO" id="GO:0005524">
    <property type="term" value="F:ATP binding"/>
    <property type="evidence" value="ECO:0007669"/>
    <property type="project" value="UniProtKB-UniRule"/>
</dbReference>
<dbReference type="Gene3D" id="3.40.50.300">
    <property type="entry name" value="P-loop containing nucleotide triphosphate hydrolases"/>
    <property type="match status" value="2"/>
</dbReference>
<evidence type="ECO:0000256" key="14">
    <source>
        <dbReference type="ARBA" id="ARBA00023235"/>
    </source>
</evidence>
<sequence length="975" mass="108380">MSEIYVALDLEATGMDPERDEIIEIAAIKFRDDRVLDRWETLVRPRATVPLSITSLTGLTMRHLRQAPPFSAVASRLREFVRNHPIVGQSPEFDLQMLAAAGLALQNPVYDTFQLATILLPDLPAYSLASIAARLGISVNQQHRAMADVETTMAVFLGLRDLLLEYDPETLRRLADYARTAGLPVARLFDEVYRELTGQGAGGLADLLAERLRAALPGVSHAPEVVFLLQRDRPERLEPTGRARPIDLARLRAWYGQDGPLARSFPAYEARSQQVQMAEAVAETLNRGGQLLVEAGTGTGKSLAYLLPAVLHAVERGETVVISTNTIALQDQLFNKDLPLLRRALEEAARSDSELATAAAFRATVLKGRNNYLCLRRWFLRQREPARSPAEALLYAKITAWLPQTNTGDRAELHLSPDEQAVWAQLAEEEGACVPGRCVFHRRNQCFLFRARAEAEAAHIVIVNHALLLSDMLADNRVLPPYRHLIIDEAHNLEDEATAQLGFRLTQEQVRDIFRRSLSLDSLGRFSGVLGELWQALADVPARRARDLAQDLHARIEGLLPTGERGIQQVERLFTQLGDFAQRYQVDQGSYERQVRLTAAVRHDPAWDLVEEAAENVAIELRGLLGALSWTLTRLGDLAGDELPSQDDLVTELDLLVRVGHELHDRLVETVAAPSPERVYWLSLNPSTGQVALNMAPLDVSGPLREHLFSRCDSVVLTSATLTIEGSFGYIRERLGLPEARELLVPSPFDYASSTLLCVAEDLPEPGEPGYQRQLNEVLVPLLRATRGRAMVLFTSHSALQSTYRAIKRPLESAGILVLGQRIDGSPRQLVERLKSRPETVVLGTNSVWEGVDIPGEALSVLVIAKLPFSVPTDPVFAARSEQFADPFQEYAVPQAVLRLKQGFGRLIRSRTDYGVCVVLDRRILSRRYGRTFLRSLPDCRLEVTTVAELPSKASEWLHRRQETFLATSPAGEEA</sequence>
<keyword evidence="10" id="KW-0408">Iron</keyword>
<organism evidence="21">
    <name type="scientific">Thermorudis sp</name>
    <dbReference type="NCBI Taxonomy" id="1969470"/>
    <lineage>
        <taxon>Bacteria</taxon>
        <taxon>Pseudomonadati</taxon>
        <taxon>Thermomicrobiota</taxon>
        <taxon>Thermomicrobia</taxon>
        <taxon>Thermomicrobia incertae sedis</taxon>
        <taxon>Thermorudis</taxon>
    </lineage>
</organism>
<keyword evidence="7 18" id="KW-0378">Hydrolase</keyword>
<keyword evidence="6" id="KW-0227">DNA damage</keyword>
<protein>
    <recommendedName>
        <fullName evidence="18">3'-5' exonuclease DinG</fullName>
        <ecNumber evidence="18">3.1.-.-</ecNumber>
    </recommendedName>
</protein>
<dbReference type="CDD" id="cd06127">
    <property type="entry name" value="DEDDh"/>
    <property type="match status" value="1"/>
</dbReference>
<dbReference type="InterPro" id="IPR014013">
    <property type="entry name" value="Helic_SF1/SF2_ATP-bd_DinG/Rad3"/>
</dbReference>
<dbReference type="EMBL" id="DSID01000666">
    <property type="protein sequence ID" value="HEX71327.1"/>
    <property type="molecule type" value="Genomic_DNA"/>
</dbReference>
<evidence type="ECO:0000256" key="1">
    <source>
        <dbReference type="ARBA" id="ARBA00001966"/>
    </source>
</evidence>
<dbReference type="SMART" id="SM00479">
    <property type="entry name" value="EXOIII"/>
    <property type="match status" value="1"/>
</dbReference>
<evidence type="ECO:0000256" key="12">
    <source>
        <dbReference type="ARBA" id="ARBA00023125"/>
    </source>
</evidence>
<keyword evidence="5 18" id="KW-0547">Nucleotide-binding</keyword>
<keyword evidence="2" id="KW-0004">4Fe-4S</keyword>
<dbReference type="InterPro" id="IPR014001">
    <property type="entry name" value="Helicase_ATP-bd"/>
</dbReference>
<dbReference type="GO" id="GO:0003677">
    <property type="term" value="F:DNA binding"/>
    <property type="evidence" value="ECO:0007669"/>
    <property type="project" value="UniProtKB-KW"/>
</dbReference>
<evidence type="ECO:0000256" key="7">
    <source>
        <dbReference type="ARBA" id="ARBA00022801"/>
    </source>
</evidence>
<evidence type="ECO:0000256" key="11">
    <source>
        <dbReference type="ARBA" id="ARBA00023014"/>
    </source>
</evidence>
<keyword evidence="9 18" id="KW-0067">ATP-binding</keyword>
<comment type="subunit">
    <text evidence="16">DNA polymerase III contains a core (composed of alpha, epsilon and theta chains) that associates with a tau subunit. This core dimerizes to form the POLIII' complex. PolIII' associates with the gamma complex (composed of gamma, delta, delta', psi and chi chains) and with the beta chain to form the complete DNA polymerase III complex.</text>
</comment>
<keyword evidence="11" id="KW-0411">Iron-sulfur</keyword>
<dbReference type="InterPro" id="IPR013520">
    <property type="entry name" value="Ribonucl_H"/>
</dbReference>
<dbReference type="InterPro" id="IPR027417">
    <property type="entry name" value="P-loop_NTPase"/>
</dbReference>
<evidence type="ECO:0000256" key="18">
    <source>
        <dbReference type="HAMAP-Rule" id="MF_02206"/>
    </source>
</evidence>
<dbReference type="PROSITE" id="PS51193">
    <property type="entry name" value="HELICASE_ATP_BIND_2"/>
    <property type="match status" value="1"/>
</dbReference>
<comment type="similarity">
    <text evidence="18">Belongs to the helicase family. DinG subfamily. Type 2 sub-subfamily.</text>
</comment>
<dbReference type="Pfam" id="PF00270">
    <property type="entry name" value="DEAD"/>
    <property type="match status" value="1"/>
</dbReference>
<dbReference type="Pfam" id="PF13307">
    <property type="entry name" value="Helicase_C_2"/>
    <property type="match status" value="1"/>
</dbReference>
<dbReference type="HAMAP" id="MF_02206">
    <property type="entry name" value="DinG_exonucl"/>
    <property type="match status" value="1"/>
</dbReference>
<dbReference type="PANTHER" id="PTHR11472">
    <property type="entry name" value="DNA REPAIR DEAD HELICASE RAD3/XP-D SUBFAMILY MEMBER"/>
    <property type="match status" value="1"/>
</dbReference>
<evidence type="ECO:0000259" key="20">
    <source>
        <dbReference type="PROSITE" id="PS51193"/>
    </source>
</evidence>
<dbReference type="SMART" id="SM00491">
    <property type="entry name" value="HELICc2"/>
    <property type="match status" value="1"/>
</dbReference>
<evidence type="ECO:0000313" key="21">
    <source>
        <dbReference type="EMBL" id="HEX71327.1"/>
    </source>
</evidence>
<dbReference type="SUPFAM" id="SSF52540">
    <property type="entry name" value="P-loop containing nucleoside triphosphate hydrolases"/>
    <property type="match status" value="1"/>
</dbReference>
<dbReference type="SUPFAM" id="SSF53098">
    <property type="entry name" value="Ribonuclease H-like"/>
    <property type="match status" value="1"/>
</dbReference>
<dbReference type="GO" id="GO:0016818">
    <property type="term" value="F:hydrolase activity, acting on acid anhydrides, in phosphorus-containing anhydrides"/>
    <property type="evidence" value="ECO:0007669"/>
    <property type="project" value="InterPro"/>
</dbReference>
<evidence type="ECO:0000256" key="4">
    <source>
        <dbReference type="ARBA" id="ARBA00022723"/>
    </source>
</evidence>
<accession>A0A7C2W7Y8</accession>
<evidence type="ECO:0000256" key="9">
    <source>
        <dbReference type="ARBA" id="ARBA00022840"/>
    </source>
</evidence>
<dbReference type="GO" id="GO:0008408">
    <property type="term" value="F:3'-5' exonuclease activity"/>
    <property type="evidence" value="ECO:0007669"/>
    <property type="project" value="UniProtKB-UniRule"/>
</dbReference>
<dbReference type="InterPro" id="IPR006555">
    <property type="entry name" value="ATP-dep_Helicase_C"/>
</dbReference>
<dbReference type="Pfam" id="PF06733">
    <property type="entry name" value="DEAD_2"/>
    <property type="match status" value="1"/>
</dbReference>
<keyword evidence="18" id="KW-0269">Exonuclease</keyword>
<name>A0A7C2W7Y8_9BACT</name>
<dbReference type="GO" id="GO:0006281">
    <property type="term" value="P:DNA repair"/>
    <property type="evidence" value="ECO:0007669"/>
    <property type="project" value="UniProtKB-KW"/>
</dbReference>
<dbReference type="AlphaFoldDB" id="A0A7C2W7Y8"/>
<evidence type="ECO:0000256" key="15">
    <source>
        <dbReference type="ARBA" id="ARBA00025483"/>
    </source>
</evidence>
<gene>
    <name evidence="18" type="primary">dinG</name>
    <name evidence="21" type="ORF">ENP13_08815</name>
</gene>
<dbReference type="Gene3D" id="3.30.420.10">
    <property type="entry name" value="Ribonuclease H-like superfamily/Ribonuclease H"/>
    <property type="match status" value="1"/>
</dbReference>
<dbReference type="Pfam" id="PF00929">
    <property type="entry name" value="RNase_T"/>
    <property type="match status" value="1"/>
</dbReference>
<comment type="cofactor">
    <cofactor evidence="1">
        <name>[4Fe-4S] cluster</name>
        <dbReference type="ChEBI" id="CHEBI:49883"/>
    </cofactor>
</comment>
<proteinExistence type="inferred from homology"/>
<keyword evidence="12" id="KW-0238">DNA-binding</keyword>
<dbReference type="EC" id="3.1.-.-" evidence="18"/>
<evidence type="ECO:0000256" key="3">
    <source>
        <dbReference type="ARBA" id="ARBA00022722"/>
    </source>
</evidence>
<keyword evidence="14" id="KW-0413">Isomerase</keyword>
<dbReference type="InterPro" id="IPR045028">
    <property type="entry name" value="DinG/Rad3-like"/>
</dbReference>
<feature type="binding site" evidence="18">
    <location>
        <begin position="295"/>
        <end position="302"/>
    </location>
    <ligand>
        <name>ATP</name>
        <dbReference type="ChEBI" id="CHEBI:30616"/>
    </ligand>
</feature>
<dbReference type="PANTHER" id="PTHR11472:SF34">
    <property type="entry name" value="REGULATOR OF TELOMERE ELONGATION HELICASE 1"/>
    <property type="match status" value="1"/>
</dbReference>
<evidence type="ECO:0000259" key="19">
    <source>
        <dbReference type="PROSITE" id="PS51192"/>
    </source>
</evidence>
<dbReference type="InterPro" id="IPR010614">
    <property type="entry name" value="RAD3-like_helicase_DEAD"/>
</dbReference>
<dbReference type="FunFam" id="3.30.420.10:FF:000045">
    <property type="entry name" value="3'-5' exonuclease DinG"/>
    <property type="match status" value="1"/>
</dbReference>
<reference evidence="21" key="1">
    <citation type="journal article" date="2020" name="mSystems">
        <title>Genome- and Community-Level Interaction Insights into Carbon Utilization and Element Cycling Functions of Hydrothermarchaeota in Hydrothermal Sediment.</title>
        <authorList>
            <person name="Zhou Z."/>
            <person name="Liu Y."/>
            <person name="Xu W."/>
            <person name="Pan J."/>
            <person name="Luo Z.H."/>
            <person name="Li M."/>
        </authorList>
    </citation>
    <scope>NUCLEOTIDE SEQUENCE [LARGE SCALE GENOMIC DNA]</scope>
    <source>
        <strain evidence="21">SpSt-192</strain>
    </source>
</reference>
<keyword evidence="13" id="KW-0234">DNA repair</keyword>
<feature type="domain" description="Helicase ATP-binding" evidence="19">
    <location>
        <begin position="282"/>
        <end position="525"/>
    </location>
</feature>
<dbReference type="GO" id="GO:0043139">
    <property type="term" value="F:5'-3' DNA helicase activity"/>
    <property type="evidence" value="ECO:0007669"/>
    <property type="project" value="UniProtKB-EC"/>
</dbReference>
<evidence type="ECO:0000256" key="13">
    <source>
        <dbReference type="ARBA" id="ARBA00023204"/>
    </source>
</evidence>
<evidence type="ECO:0000256" key="8">
    <source>
        <dbReference type="ARBA" id="ARBA00022806"/>
    </source>
</evidence>